<dbReference type="InterPro" id="IPR013762">
    <property type="entry name" value="Integrase-like_cat_sf"/>
</dbReference>
<keyword evidence="1" id="KW-0233">DNA recombination</keyword>
<dbReference type="Gene3D" id="1.10.443.10">
    <property type="entry name" value="Intergrase catalytic core"/>
    <property type="match status" value="1"/>
</dbReference>
<name>A0ABR5J884_9ACTN</name>
<feature type="non-terminal residue" evidence="2">
    <location>
        <position position="1"/>
    </location>
</feature>
<accession>A0ABR5J884</accession>
<evidence type="ECO:0000313" key="2">
    <source>
        <dbReference type="EMBL" id="KOG89336.1"/>
    </source>
</evidence>
<keyword evidence="3" id="KW-1185">Reference proteome</keyword>
<reference evidence="2 3" key="1">
    <citation type="submission" date="2015-07" db="EMBL/GenBank/DDBJ databases">
        <authorList>
            <person name="Ju K.-S."/>
            <person name="Doroghazi J.R."/>
            <person name="Metcalf W.W."/>
        </authorList>
    </citation>
    <scope>NUCLEOTIDE SEQUENCE [LARGE SCALE GENOMIC DNA]</scope>
    <source>
        <strain evidence="2 3">NRRL B-3589</strain>
    </source>
</reference>
<evidence type="ECO:0000313" key="3">
    <source>
        <dbReference type="Proteomes" id="UP000037020"/>
    </source>
</evidence>
<sequence length="126" mass="14307">AQPLSPSTWQSAFRRANERCAKFGIDLAISPHTLRHLYAVHMLGLLLRQTIRALGRRDDQRLARAELRRLLIGNPMRKLQQLLGHTHESTVYIYLDLLDEAQEIVLAAMAEWDAQAAVLDRVEVAA</sequence>
<dbReference type="Proteomes" id="UP000037020">
    <property type="component" value="Unassembled WGS sequence"/>
</dbReference>
<organism evidence="2 3">
    <name type="scientific">Streptomyces varsoviensis</name>
    <dbReference type="NCBI Taxonomy" id="67373"/>
    <lineage>
        <taxon>Bacteria</taxon>
        <taxon>Bacillati</taxon>
        <taxon>Actinomycetota</taxon>
        <taxon>Actinomycetes</taxon>
        <taxon>Kitasatosporales</taxon>
        <taxon>Streptomycetaceae</taxon>
        <taxon>Streptomyces</taxon>
    </lineage>
</organism>
<dbReference type="InterPro" id="IPR011010">
    <property type="entry name" value="DNA_brk_join_enz"/>
</dbReference>
<evidence type="ECO:0000256" key="1">
    <source>
        <dbReference type="ARBA" id="ARBA00023172"/>
    </source>
</evidence>
<dbReference type="SUPFAM" id="SSF56349">
    <property type="entry name" value="DNA breaking-rejoining enzymes"/>
    <property type="match status" value="1"/>
</dbReference>
<comment type="caution">
    <text evidence="2">The sequence shown here is derived from an EMBL/GenBank/DDBJ whole genome shotgun (WGS) entry which is preliminary data.</text>
</comment>
<dbReference type="EMBL" id="LGUT01001247">
    <property type="protein sequence ID" value="KOG89336.1"/>
    <property type="molecule type" value="Genomic_DNA"/>
</dbReference>
<protein>
    <submittedName>
        <fullName evidence="2">Recombinase XerD</fullName>
    </submittedName>
</protein>
<gene>
    <name evidence="2" type="ORF">ADK38_14815</name>
</gene>
<proteinExistence type="predicted"/>